<comment type="caution">
    <text evidence="1">The sequence shown here is derived from an EMBL/GenBank/DDBJ whole genome shotgun (WGS) entry which is preliminary data.</text>
</comment>
<dbReference type="VEuPathDB" id="GiardiaDB:QR46_3729"/>
<name>V6TRS0_GIAIN</name>
<gene>
    <name evidence="1" type="ORF">GSB_154236</name>
</gene>
<protein>
    <submittedName>
        <fullName evidence="1">Putative membrane spanning protein</fullName>
    </submittedName>
</protein>
<proteinExistence type="predicted"/>
<dbReference type="Proteomes" id="UP000018040">
    <property type="component" value="Unassembled WGS sequence"/>
</dbReference>
<accession>V6TRS0</accession>
<organism evidence="1 2">
    <name type="scientific">Giardia intestinalis</name>
    <name type="common">Giardia lamblia</name>
    <dbReference type="NCBI Taxonomy" id="5741"/>
    <lineage>
        <taxon>Eukaryota</taxon>
        <taxon>Metamonada</taxon>
        <taxon>Diplomonadida</taxon>
        <taxon>Hexamitidae</taxon>
        <taxon>Giardiinae</taxon>
        <taxon>Giardia</taxon>
    </lineage>
</organism>
<sequence length="55" mass="6034">MAVIVIFFMLSDDYASNTLNKGCAVVCFQMPLLSFESGIKQRLSHLLRHSTDAGG</sequence>
<reference evidence="2" key="1">
    <citation type="submission" date="2012-02" db="EMBL/GenBank/DDBJ databases">
        <title>Genome sequencing of Giardia lamblia Genotypes A2 and B isolates (DH and GS) and comparative analysis with the genomes of Genotypes A1 and E (WB and Pig).</title>
        <authorList>
            <person name="Adam R."/>
            <person name="Dahlstrom E."/>
            <person name="Martens C."/>
            <person name="Bruno D."/>
            <person name="Barbian K."/>
            <person name="Porcella S.F."/>
            <person name="Nash T."/>
        </authorList>
    </citation>
    <scope>NUCLEOTIDE SEQUENCE</scope>
    <source>
        <strain evidence="2">GS</strain>
    </source>
</reference>
<evidence type="ECO:0000313" key="1">
    <source>
        <dbReference type="EMBL" id="ESU41658.1"/>
    </source>
</evidence>
<dbReference type="AlphaFoldDB" id="V6TRS0"/>
<reference evidence="1 2" key="2">
    <citation type="journal article" date="2013" name="Genome Biol. Evol.">
        <title>Genome sequencing of Giardia lamblia genotypes A2 and B isolates (DH and GS) and comparative analysis with the genomes of genotypes A1 and E (WB and Pig).</title>
        <authorList>
            <person name="Adam R.D."/>
            <person name="Dahlstrom E.W."/>
            <person name="Martens C.A."/>
            <person name="Bruno D.P."/>
            <person name="Barbian K.D."/>
            <person name="Ricklefs S.M."/>
            <person name="Hernandez M.M."/>
            <person name="Narla N.P."/>
            <person name="Patel R.B."/>
            <person name="Porcella S.F."/>
            <person name="Nash T.E."/>
        </authorList>
    </citation>
    <scope>NUCLEOTIDE SEQUENCE [LARGE SCALE GENOMIC DNA]</scope>
    <source>
        <strain evidence="1 2">GS</strain>
    </source>
</reference>
<dbReference type="EMBL" id="AHHH01000116">
    <property type="protein sequence ID" value="ESU41658.1"/>
    <property type="molecule type" value="Genomic_DNA"/>
</dbReference>
<evidence type="ECO:0000313" key="2">
    <source>
        <dbReference type="Proteomes" id="UP000018040"/>
    </source>
</evidence>